<dbReference type="GO" id="GO:0050660">
    <property type="term" value="F:flavin adenine dinucleotide binding"/>
    <property type="evidence" value="ECO:0007669"/>
    <property type="project" value="InterPro"/>
</dbReference>
<dbReference type="InterPro" id="IPR036098">
    <property type="entry name" value="Thymidylate_synthase_ThyX_sf"/>
</dbReference>
<dbReference type="PANTHER" id="PTHR34934">
    <property type="entry name" value="FLAVIN-DEPENDENT THYMIDYLATE SYNTHASE"/>
    <property type="match status" value="1"/>
</dbReference>
<dbReference type="GO" id="GO:0070402">
    <property type="term" value="F:NADPH binding"/>
    <property type="evidence" value="ECO:0007669"/>
    <property type="project" value="TreeGrafter"/>
</dbReference>
<dbReference type="InterPro" id="IPR003669">
    <property type="entry name" value="Thymidylate_synthase_ThyX"/>
</dbReference>
<keyword evidence="2" id="KW-1185">Reference proteome</keyword>
<dbReference type="GO" id="GO:0050797">
    <property type="term" value="F:thymidylate synthase (FAD) activity"/>
    <property type="evidence" value="ECO:0007669"/>
    <property type="project" value="InterPro"/>
</dbReference>
<organism evidence="1 2">
    <name type="scientific">Dinoroseobacter phage DS-1410Ws-06</name>
    <dbReference type="NCBI Taxonomy" id="1815983"/>
    <lineage>
        <taxon>Viruses</taxon>
        <taxon>Duplodnaviria</taxon>
        <taxon>Heunggongvirae</taxon>
        <taxon>Uroviricota</taxon>
        <taxon>Caudoviricetes</taxon>
        <taxon>Schitoviridae</taxon>
        <taxon>Rhodovirinae</taxon>
        <taxon>Sanyabayvirus</taxon>
        <taxon>Sanyabayvirus DS1410Ws06</taxon>
    </lineage>
</organism>
<gene>
    <name evidence="1" type="ORF">DSp06_gp23</name>
</gene>
<dbReference type="Gene3D" id="3.30.1360.170">
    <property type="match status" value="1"/>
</dbReference>
<dbReference type="Pfam" id="PF02511">
    <property type="entry name" value="Thy1"/>
    <property type="match status" value="1"/>
</dbReference>
<dbReference type="Gene3D" id="3.40.50.300">
    <property type="entry name" value="P-loop containing nucleotide triphosphate hydrolases"/>
    <property type="match status" value="1"/>
</dbReference>
<dbReference type="SUPFAM" id="SSF52540">
    <property type="entry name" value="P-loop containing nucleoside triphosphate hydrolases"/>
    <property type="match status" value="1"/>
</dbReference>
<name>A0A191VY97_9CAUD</name>
<evidence type="ECO:0000313" key="1">
    <source>
        <dbReference type="EMBL" id="ANJ20680.1"/>
    </source>
</evidence>
<dbReference type="NCBIfam" id="TIGR02170">
    <property type="entry name" value="thyX"/>
    <property type="match status" value="1"/>
</dbReference>
<dbReference type="PROSITE" id="PS51331">
    <property type="entry name" value="THYX"/>
    <property type="match status" value="1"/>
</dbReference>
<dbReference type="PANTHER" id="PTHR34934:SF1">
    <property type="entry name" value="FLAVIN-DEPENDENT THYMIDYLATE SYNTHASE"/>
    <property type="match status" value="1"/>
</dbReference>
<dbReference type="HAMAP" id="MF_01408">
    <property type="entry name" value="ThyX"/>
    <property type="match status" value="1"/>
</dbReference>
<evidence type="ECO:0000313" key="2">
    <source>
        <dbReference type="Proteomes" id="UP000259721"/>
    </source>
</evidence>
<sequence>MTEYQERRPRLLILGYARHGKDTVAEILRDLYGLKFMSSSEFVGRECLWDQWGKAVYPSFEAMFEDRVNNRELWMQMISAYNTPDKTRTASTMFERGYDMYVGMRRQDELDACREAGTFDLVIWVDGSDRHPPETGSMDITQASAHPNYIVNNNGSLEDLYQAVAELHHHITVNCGFHWRLADELPVPEIKTNDLEEVDLLERPDESTPVLDHGYVALVDTMGDDAAIAEAARLSYGRGTRSVRSPEGLINYLYSHHHTSPFEMAEMKFQMRLPIFVMRQWVRHRTANLNEYSGRYSVMPRLWYVPETKDIKHQDTVNKQGSSGEFDFAEATAIQSMIDRASERAFDDYEELLSRGVSREMARIILPLNMYTEIVWKMDLNNMLKFLWLRDDGHAQPEIQAYAQVIAGYVEQAFPMTYAAYKKARQAVTLTYPELYAILTGDRSALSKSETAKSEALQRDLQQWIRAQLPAD</sequence>
<dbReference type="GO" id="GO:0004799">
    <property type="term" value="F:thymidylate synthase activity"/>
    <property type="evidence" value="ECO:0007669"/>
    <property type="project" value="TreeGrafter"/>
</dbReference>
<dbReference type="Proteomes" id="UP000259721">
    <property type="component" value="Segment"/>
</dbReference>
<proteinExistence type="inferred from homology"/>
<accession>A0A191VY97</accession>
<dbReference type="CDD" id="cd20175">
    <property type="entry name" value="ThyX"/>
    <property type="match status" value="1"/>
</dbReference>
<reference evidence="1 2" key="1">
    <citation type="journal article" date="2016" name="Curr. Microbiol.">
        <title>Characterization and Complete Genome Sequences of Three N4-Like Roseobacter Phages Isolated from the South China Sea.</title>
        <authorList>
            <person name="Li B."/>
            <person name="Zhang S."/>
            <person name="Long L."/>
            <person name="Huang S."/>
        </authorList>
    </citation>
    <scope>NUCLEOTIDE SEQUENCE [LARGE SCALE GENOMIC DNA]</scope>
</reference>
<dbReference type="InterPro" id="IPR027417">
    <property type="entry name" value="P-loop_NTPase"/>
</dbReference>
<dbReference type="SUPFAM" id="SSF69796">
    <property type="entry name" value="Thymidylate synthase-complementing protein Thy1"/>
    <property type="match status" value="1"/>
</dbReference>
<dbReference type="GO" id="GO:0006231">
    <property type="term" value="P:dTMP biosynthetic process"/>
    <property type="evidence" value="ECO:0007669"/>
    <property type="project" value="InterPro"/>
</dbReference>
<dbReference type="EMBL" id="KU885988">
    <property type="protein sequence ID" value="ANJ20680.1"/>
    <property type="molecule type" value="Genomic_DNA"/>
</dbReference>
<protein>
    <submittedName>
        <fullName evidence="1">Thymidylate synthase</fullName>
    </submittedName>
</protein>